<dbReference type="EMBL" id="CP081303">
    <property type="protein sequence ID" value="QZE12904.1"/>
    <property type="molecule type" value="Genomic_DNA"/>
</dbReference>
<dbReference type="Proteomes" id="UP000826212">
    <property type="component" value="Chromosome"/>
</dbReference>
<name>A0AC61NMF9_9BACT</name>
<reference evidence="1" key="1">
    <citation type="submission" date="2021-08" db="EMBL/GenBank/DDBJ databases">
        <title>Novel anaerobic bacterium isolated from sea squirt in East Sea, Republic of Korea.</title>
        <authorList>
            <person name="Nguyen T.H."/>
            <person name="Li Z."/>
            <person name="Lee Y.-J."/>
            <person name="Ko J."/>
            <person name="Kim S.-G."/>
        </authorList>
    </citation>
    <scope>NUCLEOTIDE SEQUENCE</scope>
    <source>
        <strain evidence="1">KCTC 25031</strain>
    </source>
</reference>
<evidence type="ECO:0000313" key="1">
    <source>
        <dbReference type="EMBL" id="QZE12904.1"/>
    </source>
</evidence>
<keyword evidence="2" id="KW-1185">Reference proteome</keyword>
<protein>
    <submittedName>
        <fullName evidence="1">Transposase</fullName>
    </submittedName>
</protein>
<sequence length="219" mass="26400">MEPQKDRLGYIDRVKNYSESFTENYGLPQEWKVGNIPHRNKKHLVQSLTLRLSDSLPQYVVEKMLLIFKNNSSEYHEIDKRKKYESYLNVCYGCCAMKHFEMASIVFDVLKYHHGKRYDLLAWSIMPNHVHVLIRNNENIDRIIWSWKSFISKWAFKNQHRYHLGLPSGVKHLWMPEYWDRFIRNEEHFDNTVRYILNNPYDAHLDLKSPAYLFTGCNL</sequence>
<organism evidence="1 2">
    <name type="scientific">Halosquirtibacter laminarini</name>
    <dbReference type="NCBI Taxonomy" id="3374600"/>
    <lineage>
        <taxon>Bacteria</taxon>
        <taxon>Pseudomonadati</taxon>
        <taxon>Bacteroidota</taxon>
        <taxon>Bacteroidia</taxon>
        <taxon>Marinilabiliales</taxon>
        <taxon>Prolixibacteraceae</taxon>
        <taxon>Halosquirtibacter</taxon>
    </lineage>
</organism>
<proteinExistence type="predicted"/>
<gene>
    <name evidence="1" type="ORF">K4L44_09920</name>
</gene>
<accession>A0AC61NMF9</accession>
<evidence type="ECO:0000313" key="2">
    <source>
        <dbReference type="Proteomes" id="UP000826212"/>
    </source>
</evidence>